<keyword evidence="9" id="KW-0862">Zinc</keyword>
<keyword evidence="6" id="KW-0963">Cytoplasm</keyword>
<sequence>MYFIDSAGWLTPAAKHPSLNFNARPPSAEVSLLVIHNISLPAGQFGGGYIHDLFANCLDCDAHESFDDLRELNVSAHLLIDRSGAVSQFVSFADRAWHAGVSQFDGRENCNDFSIGIELEGCDEIAYTQAQYRVLIAISQTLRRTYPAITVDRVVGHNDIAPGRKTDPGAAFDWTYFKNALV</sequence>
<keyword evidence="10" id="KW-0961">Cell wall biogenesis/degradation</keyword>
<dbReference type="PANTHER" id="PTHR30417:SF4">
    <property type="entry name" value="1,6-ANHYDRO-N-ACETYLMURAMYL-L-ALANINE AMIDASE AMPD"/>
    <property type="match status" value="1"/>
</dbReference>
<dbReference type="InterPro" id="IPR002502">
    <property type="entry name" value="Amidase_domain"/>
</dbReference>
<evidence type="ECO:0000259" key="13">
    <source>
        <dbReference type="SMART" id="SM00644"/>
    </source>
</evidence>
<evidence type="ECO:0000256" key="11">
    <source>
        <dbReference type="ARBA" id="ARBA00039257"/>
    </source>
</evidence>
<dbReference type="NCBIfam" id="NF008758">
    <property type="entry name" value="PRK11789.1"/>
    <property type="match status" value="1"/>
</dbReference>
<dbReference type="PANTHER" id="PTHR30417">
    <property type="entry name" value="N-ACETYLMURAMOYL-L-ALANINE AMIDASE AMID"/>
    <property type="match status" value="1"/>
</dbReference>
<dbReference type="InterPro" id="IPR036505">
    <property type="entry name" value="Amidase/PGRP_sf"/>
</dbReference>
<evidence type="ECO:0000256" key="2">
    <source>
        <dbReference type="ARBA" id="ARBA00001947"/>
    </source>
</evidence>
<dbReference type="Proteomes" id="UP001500392">
    <property type="component" value="Unassembled WGS sequence"/>
</dbReference>
<evidence type="ECO:0000256" key="5">
    <source>
        <dbReference type="ARBA" id="ARBA00011901"/>
    </source>
</evidence>
<accession>A0ABP7X2N9</accession>
<dbReference type="SUPFAM" id="SSF55846">
    <property type="entry name" value="N-acetylmuramoyl-L-alanine amidase-like"/>
    <property type="match status" value="1"/>
</dbReference>
<evidence type="ECO:0000256" key="9">
    <source>
        <dbReference type="ARBA" id="ARBA00022833"/>
    </source>
</evidence>
<organism evidence="14 15">
    <name type="scientific">Zhongshania borealis</name>
    <dbReference type="NCBI Taxonomy" id="889488"/>
    <lineage>
        <taxon>Bacteria</taxon>
        <taxon>Pseudomonadati</taxon>
        <taxon>Pseudomonadota</taxon>
        <taxon>Gammaproteobacteria</taxon>
        <taxon>Cellvibrionales</taxon>
        <taxon>Spongiibacteraceae</taxon>
        <taxon>Zhongshania</taxon>
    </lineage>
</organism>
<name>A0ABP7X2N9_9GAMM</name>
<keyword evidence="8" id="KW-0378">Hydrolase</keyword>
<feature type="domain" description="N-acetylmuramoyl-L-alanine amidase" evidence="13">
    <location>
        <begin position="16"/>
        <end position="169"/>
    </location>
</feature>
<comment type="catalytic activity">
    <reaction evidence="1">
        <text>Hydrolyzes the link between N-acetylmuramoyl residues and L-amino acid residues in certain cell-wall glycopeptides.</text>
        <dbReference type="EC" id="3.5.1.28"/>
    </reaction>
</comment>
<evidence type="ECO:0000256" key="12">
    <source>
        <dbReference type="ARBA" id="ARBA00042615"/>
    </source>
</evidence>
<evidence type="ECO:0000256" key="7">
    <source>
        <dbReference type="ARBA" id="ARBA00022723"/>
    </source>
</evidence>
<evidence type="ECO:0000256" key="6">
    <source>
        <dbReference type="ARBA" id="ARBA00022490"/>
    </source>
</evidence>
<dbReference type="SMART" id="SM00644">
    <property type="entry name" value="Ami_2"/>
    <property type="match status" value="1"/>
</dbReference>
<evidence type="ECO:0000313" key="15">
    <source>
        <dbReference type="Proteomes" id="UP001500392"/>
    </source>
</evidence>
<dbReference type="CDD" id="cd06583">
    <property type="entry name" value="PGRP"/>
    <property type="match status" value="1"/>
</dbReference>
<comment type="subcellular location">
    <subcellularLocation>
        <location evidence="3">Cytoplasm</location>
    </subcellularLocation>
</comment>
<keyword evidence="7" id="KW-0479">Metal-binding</keyword>
<evidence type="ECO:0000256" key="8">
    <source>
        <dbReference type="ARBA" id="ARBA00022801"/>
    </source>
</evidence>
<dbReference type="InterPro" id="IPR051206">
    <property type="entry name" value="NAMLAA_amidase_2"/>
</dbReference>
<evidence type="ECO:0000256" key="10">
    <source>
        <dbReference type="ARBA" id="ARBA00023316"/>
    </source>
</evidence>
<evidence type="ECO:0000313" key="14">
    <source>
        <dbReference type="EMBL" id="GAA4103205.1"/>
    </source>
</evidence>
<protein>
    <recommendedName>
        <fullName evidence="11">1,6-anhydro-N-acetylmuramyl-L-alanine amidase AmpD</fullName>
        <ecNumber evidence="5">3.5.1.28</ecNumber>
    </recommendedName>
    <alternativeName>
        <fullName evidence="12">N-acetylmuramoyl-L-alanine amidase</fullName>
    </alternativeName>
</protein>
<gene>
    <name evidence="14" type="primary">ampD</name>
    <name evidence="14" type="ORF">GCM10022414_31400</name>
</gene>
<reference evidence="15" key="1">
    <citation type="journal article" date="2019" name="Int. J. Syst. Evol. Microbiol.">
        <title>The Global Catalogue of Microorganisms (GCM) 10K type strain sequencing project: providing services to taxonomists for standard genome sequencing and annotation.</title>
        <authorList>
            <consortium name="The Broad Institute Genomics Platform"/>
            <consortium name="The Broad Institute Genome Sequencing Center for Infectious Disease"/>
            <person name="Wu L."/>
            <person name="Ma J."/>
        </authorList>
    </citation>
    <scope>NUCLEOTIDE SEQUENCE [LARGE SCALE GENOMIC DNA]</scope>
    <source>
        <strain evidence="15">JCM 17304</strain>
    </source>
</reference>
<dbReference type="RefSeq" id="WP_344937867.1">
    <property type="nucleotide sequence ID" value="NZ_BAABDM010000008.1"/>
</dbReference>
<comment type="cofactor">
    <cofactor evidence="2">
        <name>Zn(2+)</name>
        <dbReference type="ChEBI" id="CHEBI:29105"/>
    </cofactor>
</comment>
<dbReference type="EMBL" id="BAABDM010000008">
    <property type="protein sequence ID" value="GAA4103205.1"/>
    <property type="molecule type" value="Genomic_DNA"/>
</dbReference>
<dbReference type="Gene3D" id="3.40.80.10">
    <property type="entry name" value="Peptidoglycan recognition protein-like"/>
    <property type="match status" value="1"/>
</dbReference>
<evidence type="ECO:0000256" key="1">
    <source>
        <dbReference type="ARBA" id="ARBA00001561"/>
    </source>
</evidence>
<comment type="caution">
    <text evidence="14">The sequence shown here is derived from an EMBL/GenBank/DDBJ whole genome shotgun (WGS) entry which is preliminary data.</text>
</comment>
<dbReference type="EC" id="3.5.1.28" evidence="5"/>
<keyword evidence="15" id="KW-1185">Reference proteome</keyword>
<dbReference type="Pfam" id="PF01510">
    <property type="entry name" value="Amidase_2"/>
    <property type="match status" value="1"/>
</dbReference>
<evidence type="ECO:0000256" key="3">
    <source>
        <dbReference type="ARBA" id="ARBA00004496"/>
    </source>
</evidence>
<comment type="similarity">
    <text evidence="4">Belongs to the N-acetylmuramoyl-L-alanine amidase 2 family.</text>
</comment>
<proteinExistence type="inferred from homology"/>
<evidence type="ECO:0000256" key="4">
    <source>
        <dbReference type="ARBA" id="ARBA00007553"/>
    </source>
</evidence>